<evidence type="ECO:0000256" key="1">
    <source>
        <dbReference type="SAM" id="MobiDB-lite"/>
    </source>
</evidence>
<feature type="domain" description="KIB1-4 beta-propeller" evidence="2">
    <location>
        <begin position="491"/>
        <end position="707"/>
    </location>
</feature>
<keyword evidence="4" id="KW-1185">Reference proteome</keyword>
<proteinExistence type="predicted"/>
<dbReference type="Pfam" id="PF03478">
    <property type="entry name" value="Beta-prop_KIB1-4"/>
    <property type="match status" value="2"/>
</dbReference>
<evidence type="ECO:0000313" key="4">
    <source>
        <dbReference type="Proteomes" id="UP001202328"/>
    </source>
</evidence>
<name>A0AAD4XU44_9MAGN</name>
<organism evidence="3 4">
    <name type="scientific">Papaver atlanticum</name>
    <dbReference type="NCBI Taxonomy" id="357466"/>
    <lineage>
        <taxon>Eukaryota</taxon>
        <taxon>Viridiplantae</taxon>
        <taxon>Streptophyta</taxon>
        <taxon>Embryophyta</taxon>
        <taxon>Tracheophyta</taxon>
        <taxon>Spermatophyta</taxon>
        <taxon>Magnoliopsida</taxon>
        <taxon>Ranunculales</taxon>
        <taxon>Papaveraceae</taxon>
        <taxon>Papaveroideae</taxon>
        <taxon>Papaver</taxon>
    </lineage>
</organism>
<comment type="caution">
    <text evidence="3">The sequence shown here is derived from an EMBL/GenBank/DDBJ whole genome shotgun (WGS) entry which is preliminary data.</text>
</comment>
<dbReference type="EMBL" id="JAJJMB010004025">
    <property type="protein sequence ID" value="KAI3944715.1"/>
    <property type="molecule type" value="Genomic_DNA"/>
</dbReference>
<feature type="region of interest" description="Disordered" evidence="1">
    <location>
        <begin position="1"/>
        <end position="21"/>
    </location>
</feature>
<feature type="domain" description="KIB1-4 beta-propeller" evidence="2">
    <location>
        <begin position="41"/>
        <end position="297"/>
    </location>
</feature>
<dbReference type="AlphaFoldDB" id="A0AAD4XU44"/>
<evidence type="ECO:0000259" key="2">
    <source>
        <dbReference type="Pfam" id="PF03478"/>
    </source>
</evidence>
<dbReference type="InterPro" id="IPR005174">
    <property type="entry name" value="KIB1-4_b-propeller"/>
</dbReference>
<accession>A0AAD4XU44</accession>
<evidence type="ECO:0000313" key="3">
    <source>
        <dbReference type="EMBL" id="KAI3944715.1"/>
    </source>
</evidence>
<reference evidence="3" key="1">
    <citation type="submission" date="2022-04" db="EMBL/GenBank/DDBJ databases">
        <title>A functionally conserved STORR gene fusion in Papaver species that diverged 16.8 million years ago.</title>
        <authorList>
            <person name="Catania T."/>
        </authorList>
    </citation>
    <scope>NUCLEOTIDE SEQUENCE</scope>
    <source>
        <strain evidence="3">S-188037</strain>
    </source>
</reference>
<dbReference type="PANTHER" id="PTHR33127">
    <property type="entry name" value="TRANSMEMBRANE PROTEIN"/>
    <property type="match status" value="1"/>
</dbReference>
<sequence length="762" mass="88574">MAKPELPNQRSERRLPPSPRAAPWLIIPHGENRKFQTFFNMFDPMNKSYKKFIPELSRKRFWQKKSHQGWLIIMCEEDNDPNFNNGDCFLWNPSSLDIIMLPNLYHFNQLHRCPIRDCVLSSPPDQSSSCSTGDDSNVYILYYDGGSRYIILYCHPGEKEWRKHEYADGDRELESMLYFKGKLYIMCWYGRVLEITITNGGSEICDEEEETLSLNISKFSTNENSIIYSENVARRLDYYHSYYLESYGEVIRIDRHYIERGDYENFVTKILVSRLDFNTLTWEVMKFSSDHVFFIGYLDTTDDERYTGPTDTKRYLDTTDTRLSCLASDLGLSKGCYDLEEESISVSLPCPDVPTPWLSPTWLMIPTYSRVDDSSTATDIIILGKDEDVGKVIKATEHKTSTVDEDNDKEDIKEAGLLIKLNDDIVWAMSSFLHRVDCIHLRVVSKKYRSVIDLRRYASARTVKNTDTSPWPFFPKNDRSILNFVNPMHNNENYFLNIPKFLKGSRIRFSKGGWLLMSKNKILFFYNPFTKSIVRLPNMPHSDFTGISFSSLPTCSDCQVFAIDKELIVDQNVYLPPNKINMKFELTLNNPVFYNGRFYCLDSNGALGVFKYENSNMSREILSMITPPNCGFIYNSYLVECDGKLLSVLLGRLGHWVRIYKLNETIMVWTEVKHLGRHMLFLSTTSCISAIAPTSQMENKIYFPRLHNEGILYYSLDTGTYHSVGSNHSAKKNHDSNEKLHCSWIEPNWSEISDHYLDWLNI</sequence>
<protein>
    <recommendedName>
        <fullName evidence="2">KIB1-4 beta-propeller domain-containing protein</fullName>
    </recommendedName>
</protein>
<dbReference type="PANTHER" id="PTHR33127:SF35">
    <property type="entry name" value="F-BOX DOMAIN-CONTAINING PROTEIN"/>
    <property type="match status" value="1"/>
</dbReference>
<dbReference type="Proteomes" id="UP001202328">
    <property type="component" value="Unassembled WGS sequence"/>
</dbReference>
<gene>
    <name evidence="3" type="ORF">MKW98_021173</name>
</gene>